<feature type="transmembrane region" description="Helical" evidence="1">
    <location>
        <begin position="63"/>
        <end position="81"/>
    </location>
</feature>
<keyword evidence="1" id="KW-1133">Transmembrane helix</keyword>
<proteinExistence type="predicted"/>
<feature type="transmembrane region" description="Helical" evidence="1">
    <location>
        <begin position="218"/>
        <end position="238"/>
    </location>
</feature>
<dbReference type="AlphaFoldDB" id="A0A0M0LIU6"/>
<dbReference type="Proteomes" id="UP000037558">
    <property type="component" value="Unassembled WGS sequence"/>
</dbReference>
<comment type="caution">
    <text evidence="2">The sequence shown here is derived from an EMBL/GenBank/DDBJ whole genome shotgun (WGS) entry which is preliminary data.</text>
</comment>
<protein>
    <recommendedName>
        <fullName evidence="4">Beta-carotene 15,15'-monooxygenase</fullName>
    </recommendedName>
</protein>
<keyword evidence="3" id="KW-1185">Reference proteome</keyword>
<dbReference type="PATRIC" id="fig|284581.3.peg.1039"/>
<sequence>MALHKRISFFFLLLLIVSSNWLIYRLDIVSSHPPEMIWGSLFDFMLVIPLLTYFYFIHKRYSLTYIFPVMAAGYFVARFVIIPNDYVHTITSLGYIVIGAEVLFIVVEFYIAYKILRTIPTIVSAYRVYYARVPLFSYALKKALKDSLPPNKLIDVFTTEINMFYHAFLSWKKRPIKRDDAYTYHQKTSGIAIYIMLIHAVLIETIGIHYFLHQFSSTLSYILLALNVYTVFFFIGHIQAIRHNPILLNKDELILTYGLTSHMTIPYDLIEGIALYANKELPDKQRLKTAFDGRIADFIDEPPHMEIGLKEPVRAHYLYGMKKEVSTVFLRVDDPQLFLSTLKNRIHRN</sequence>
<keyword evidence="1" id="KW-0472">Membrane</keyword>
<keyword evidence="1" id="KW-0812">Transmembrane</keyword>
<organism evidence="2 3">
    <name type="scientific">Priestia koreensis</name>
    <dbReference type="NCBI Taxonomy" id="284581"/>
    <lineage>
        <taxon>Bacteria</taxon>
        <taxon>Bacillati</taxon>
        <taxon>Bacillota</taxon>
        <taxon>Bacilli</taxon>
        <taxon>Bacillales</taxon>
        <taxon>Bacillaceae</taxon>
        <taxon>Priestia</taxon>
    </lineage>
</organism>
<gene>
    <name evidence="2" type="ORF">AMD01_03695</name>
</gene>
<dbReference type="STRING" id="284581.AMD01_03695"/>
<feature type="transmembrane region" description="Helical" evidence="1">
    <location>
        <begin position="93"/>
        <end position="113"/>
    </location>
</feature>
<evidence type="ECO:0000313" key="2">
    <source>
        <dbReference type="EMBL" id="KOO50847.1"/>
    </source>
</evidence>
<evidence type="ECO:0008006" key="4">
    <source>
        <dbReference type="Google" id="ProtNLM"/>
    </source>
</evidence>
<feature type="transmembrane region" description="Helical" evidence="1">
    <location>
        <begin position="7"/>
        <end position="24"/>
    </location>
</feature>
<evidence type="ECO:0000313" key="3">
    <source>
        <dbReference type="Proteomes" id="UP000037558"/>
    </source>
</evidence>
<accession>A0A0M0LIU6</accession>
<feature type="transmembrane region" description="Helical" evidence="1">
    <location>
        <begin position="191"/>
        <end position="212"/>
    </location>
</feature>
<reference evidence="3" key="1">
    <citation type="submission" date="2015-08" db="EMBL/GenBank/DDBJ databases">
        <title>Fjat-14210 dsm16467.</title>
        <authorList>
            <person name="Liu B."/>
            <person name="Wang J."/>
            <person name="Zhu Y."/>
            <person name="Liu G."/>
            <person name="Chen Q."/>
            <person name="Chen Z."/>
            <person name="Lan J."/>
            <person name="Che J."/>
            <person name="Ge C."/>
            <person name="Shi H."/>
            <person name="Pan Z."/>
            <person name="Liu X."/>
        </authorList>
    </citation>
    <scope>NUCLEOTIDE SEQUENCE [LARGE SCALE GENOMIC DNA]</scope>
    <source>
        <strain evidence="3">DSM 16467</strain>
    </source>
</reference>
<dbReference type="EMBL" id="LILC01000002">
    <property type="protein sequence ID" value="KOO50847.1"/>
    <property type="molecule type" value="Genomic_DNA"/>
</dbReference>
<feature type="transmembrane region" description="Helical" evidence="1">
    <location>
        <begin position="36"/>
        <end position="56"/>
    </location>
</feature>
<evidence type="ECO:0000256" key="1">
    <source>
        <dbReference type="SAM" id="Phobius"/>
    </source>
</evidence>
<name>A0A0M0LIU6_9BACI</name>